<proteinExistence type="inferred from homology"/>
<reference evidence="8" key="2">
    <citation type="submission" date="2021-03" db="UniProtKB">
        <authorList>
            <consortium name="EnsemblPlants"/>
        </authorList>
    </citation>
    <scope>IDENTIFICATION</scope>
</reference>
<gene>
    <name evidence="8" type="primary">LOC110695711</name>
</gene>
<keyword evidence="6" id="KW-0503">Monooxygenase</keyword>
<feature type="transmembrane region" description="Helical" evidence="7">
    <location>
        <begin position="6"/>
        <end position="28"/>
    </location>
</feature>
<dbReference type="CDD" id="cd11073">
    <property type="entry name" value="CYP76-like"/>
    <property type="match status" value="1"/>
</dbReference>
<dbReference type="SMR" id="A0A803N9V8"/>
<dbReference type="OrthoDB" id="2789670at2759"/>
<dbReference type="PRINTS" id="PR00463">
    <property type="entry name" value="EP450I"/>
</dbReference>
<dbReference type="InterPro" id="IPR017972">
    <property type="entry name" value="Cyt_P450_CS"/>
</dbReference>
<dbReference type="GeneID" id="110695711"/>
<keyword evidence="4 5" id="KW-0408">Iron</keyword>
<evidence type="ECO:0000256" key="7">
    <source>
        <dbReference type="SAM" id="Phobius"/>
    </source>
</evidence>
<sequence length="497" mass="57090">MLHKIIPMEFYTILLLLLPFTIFLAFFLSKHTRSKLSWPPGPKSWPIIGNILQLGDKPHRAIAELSKIYGPIMSLKLGSNRVIVISSSKVAKEMFTKHDLVLSSRSIPDIGRVLNHDTFSMVWLPVCPKWRNLRKIVTIQLFTSQRLDDSQVIRQKKVNELVEYVQQRCEDSLPVDIGKAGNTTSLNLLSNTFFSIDLASHSGSKSQEFRDLTRNIVEDAARPNVSDLFPIVRRWDIQGVLKKHAVYFRKLMRIFEKIIDERLKDSMDVKDDVLGTLLKLVENNELSLDEVKHMLVDLFIAGTDTTSITLEWAMTELLRNPTKMEKAKSELDDVLGKKGSMQESYISNLPYIQAVLKETLRLHPPVPLLIPHKAIKEVQLCDYLVPKNSTLWVNVWWISHDPSVWPNPECFSPERFLEKEIDAKGQDFEFIPFGAGRRMCPGIPLAYRMLHLMLATLIHSFNWKYGNGEHPEDLDMKEKFGMTLQKAHPLEAIPFLK</sequence>
<dbReference type="Gramene" id="AUR62042742-RA">
    <property type="protein sequence ID" value="AUR62042742-RA:cds"/>
    <property type="gene ID" value="AUR62042742"/>
</dbReference>
<dbReference type="PROSITE" id="PS00086">
    <property type="entry name" value="CYTOCHROME_P450"/>
    <property type="match status" value="1"/>
</dbReference>
<dbReference type="PANTHER" id="PTHR47950:SF44">
    <property type="entry name" value="CYTOCHROME P450, FAMILY 76, SUBFAMILY C, POLYPEPTIDE 5-RELATED"/>
    <property type="match status" value="1"/>
</dbReference>
<keyword evidence="2 5" id="KW-0479">Metal-binding</keyword>
<dbReference type="RefSeq" id="XP_021728630.1">
    <property type="nucleotide sequence ID" value="XM_021872938.1"/>
</dbReference>
<dbReference type="OMA" id="ATEPGMW"/>
<dbReference type="AlphaFoldDB" id="A0A803N9V8"/>
<evidence type="ECO:0000313" key="9">
    <source>
        <dbReference type="Proteomes" id="UP000596660"/>
    </source>
</evidence>
<comment type="cofactor">
    <cofactor evidence="5">
        <name>heme</name>
        <dbReference type="ChEBI" id="CHEBI:30413"/>
    </cofactor>
</comment>
<evidence type="ECO:0000256" key="5">
    <source>
        <dbReference type="PIRSR" id="PIRSR602401-1"/>
    </source>
</evidence>
<dbReference type="PANTHER" id="PTHR47950">
    <property type="entry name" value="CYTOCHROME P450, FAMILY 76, SUBFAMILY C, POLYPEPTIDE 5-RELATED"/>
    <property type="match status" value="1"/>
</dbReference>
<name>A0A803N9V8_CHEQI</name>
<evidence type="ECO:0000313" key="8">
    <source>
        <dbReference type="EnsemblPlants" id="AUR62042742-RA:cds"/>
    </source>
</evidence>
<dbReference type="GO" id="GO:0020037">
    <property type="term" value="F:heme binding"/>
    <property type="evidence" value="ECO:0007669"/>
    <property type="project" value="InterPro"/>
</dbReference>
<dbReference type="Pfam" id="PF00067">
    <property type="entry name" value="p450"/>
    <property type="match status" value="1"/>
</dbReference>
<dbReference type="InterPro" id="IPR002401">
    <property type="entry name" value="Cyt_P450_E_grp-I"/>
</dbReference>
<dbReference type="EnsemblPlants" id="AUR62042742-RA">
    <property type="protein sequence ID" value="AUR62042742-RA:cds"/>
    <property type="gene ID" value="AUR62042742"/>
</dbReference>
<evidence type="ECO:0000256" key="2">
    <source>
        <dbReference type="ARBA" id="ARBA00022723"/>
    </source>
</evidence>
<dbReference type="Gene3D" id="1.10.630.10">
    <property type="entry name" value="Cytochrome P450"/>
    <property type="match status" value="1"/>
</dbReference>
<keyword evidence="9" id="KW-1185">Reference proteome</keyword>
<dbReference type="FunFam" id="1.10.630.10:FF:000007">
    <property type="entry name" value="Cytochrome P450 76C4"/>
    <property type="match status" value="1"/>
</dbReference>
<keyword evidence="5 6" id="KW-0349">Heme</keyword>
<dbReference type="InterPro" id="IPR036396">
    <property type="entry name" value="Cyt_P450_sf"/>
</dbReference>
<reference evidence="8" key="1">
    <citation type="journal article" date="2017" name="Nature">
        <title>The genome of Chenopodium quinoa.</title>
        <authorList>
            <person name="Jarvis D.E."/>
            <person name="Ho Y.S."/>
            <person name="Lightfoot D.J."/>
            <person name="Schmoeckel S.M."/>
            <person name="Li B."/>
            <person name="Borm T.J.A."/>
            <person name="Ohyanagi H."/>
            <person name="Mineta K."/>
            <person name="Michell C.T."/>
            <person name="Saber N."/>
            <person name="Kharbatia N.M."/>
            <person name="Rupper R.R."/>
            <person name="Sharp A.R."/>
            <person name="Dally N."/>
            <person name="Boughton B.A."/>
            <person name="Woo Y.H."/>
            <person name="Gao G."/>
            <person name="Schijlen E.G.W.M."/>
            <person name="Guo X."/>
            <person name="Momin A.A."/>
            <person name="Negrao S."/>
            <person name="Al-Babili S."/>
            <person name="Gehring C."/>
            <person name="Roessner U."/>
            <person name="Jung C."/>
            <person name="Murphy K."/>
            <person name="Arold S.T."/>
            <person name="Gojobori T."/>
            <person name="van der Linden C.G."/>
            <person name="van Loo E.N."/>
            <person name="Jellen E.N."/>
            <person name="Maughan P.J."/>
            <person name="Tester M."/>
        </authorList>
    </citation>
    <scope>NUCLEOTIDE SEQUENCE [LARGE SCALE GENOMIC DNA]</scope>
    <source>
        <strain evidence="8">cv. PI 614886</strain>
    </source>
</reference>
<accession>A0A803N9V8</accession>
<keyword evidence="7" id="KW-0472">Membrane</keyword>
<organism evidence="8 9">
    <name type="scientific">Chenopodium quinoa</name>
    <name type="common">Quinoa</name>
    <dbReference type="NCBI Taxonomy" id="63459"/>
    <lineage>
        <taxon>Eukaryota</taxon>
        <taxon>Viridiplantae</taxon>
        <taxon>Streptophyta</taxon>
        <taxon>Embryophyta</taxon>
        <taxon>Tracheophyta</taxon>
        <taxon>Spermatophyta</taxon>
        <taxon>Magnoliopsida</taxon>
        <taxon>eudicotyledons</taxon>
        <taxon>Gunneridae</taxon>
        <taxon>Pentapetalae</taxon>
        <taxon>Caryophyllales</taxon>
        <taxon>Chenopodiaceae</taxon>
        <taxon>Chenopodioideae</taxon>
        <taxon>Atripliceae</taxon>
        <taxon>Chenopodium</taxon>
    </lineage>
</organism>
<dbReference type="GO" id="GO:0004497">
    <property type="term" value="F:monooxygenase activity"/>
    <property type="evidence" value="ECO:0007669"/>
    <property type="project" value="UniProtKB-KW"/>
</dbReference>
<dbReference type="GO" id="GO:0005506">
    <property type="term" value="F:iron ion binding"/>
    <property type="evidence" value="ECO:0007669"/>
    <property type="project" value="InterPro"/>
</dbReference>
<dbReference type="InterPro" id="IPR001128">
    <property type="entry name" value="Cyt_P450"/>
</dbReference>
<comment type="similarity">
    <text evidence="1 6">Belongs to the cytochrome P450 family.</text>
</comment>
<dbReference type="Proteomes" id="UP000596660">
    <property type="component" value="Unplaced"/>
</dbReference>
<evidence type="ECO:0008006" key="10">
    <source>
        <dbReference type="Google" id="ProtNLM"/>
    </source>
</evidence>
<dbReference type="KEGG" id="cqi:110695711"/>
<evidence type="ECO:0000256" key="6">
    <source>
        <dbReference type="RuleBase" id="RU000461"/>
    </source>
</evidence>
<evidence type="ECO:0000256" key="1">
    <source>
        <dbReference type="ARBA" id="ARBA00010617"/>
    </source>
</evidence>
<keyword evidence="7" id="KW-0812">Transmembrane</keyword>
<protein>
    <recommendedName>
        <fullName evidence="10">Cytochrome P450</fullName>
    </recommendedName>
</protein>
<evidence type="ECO:0000256" key="4">
    <source>
        <dbReference type="ARBA" id="ARBA00023004"/>
    </source>
</evidence>
<dbReference type="PRINTS" id="PR00385">
    <property type="entry name" value="P450"/>
</dbReference>
<feature type="binding site" description="axial binding residue" evidence="5">
    <location>
        <position position="440"/>
    </location>
    <ligand>
        <name>heme</name>
        <dbReference type="ChEBI" id="CHEBI:30413"/>
    </ligand>
    <ligandPart>
        <name>Fe</name>
        <dbReference type="ChEBI" id="CHEBI:18248"/>
    </ligandPart>
</feature>
<dbReference type="GO" id="GO:0016705">
    <property type="term" value="F:oxidoreductase activity, acting on paired donors, with incorporation or reduction of molecular oxygen"/>
    <property type="evidence" value="ECO:0007669"/>
    <property type="project" value="InterPro"/>
</dbReference>
<evidence type="ECO:0000256" key="3">
    <source>
        <dbReference type="ARBA" id="ARBA00023002"/>
    </source>
</evidence>
<keyword evidence="3 6" id="KW-0560">Oxidoreductase</keyword>
<keyword evidence="7" id="KW-1133">Transmembrane helix</keyword>
<dbReference type="SUPFAM" id="SSF48264">
    <property type="entry name" value="Cytochrome P450"/>
    <property type="match status" value="1"/>
</dbReference>